<name>A0A1G6VZ33_9BURK</name>
<dbReference type="Pfam" id="PF13478">
    <property type="entry name" value="XdhC_C"/>
    <property type="match status" value="1"/>
</dbReference>
<sequence length="299" mass="30976">MVMAALHRLLAGLAHCPACVVEVESTQGSVPRERGAWMAVCADGLVGTIGGGRLEFDAIAQARRRLAGEGGPQTQTQTQAEVLRFALGPSLGQCCGGVVFLRFTLVGPDDRAALARRLAPRCTPVALFGAGHVGHALVRVLAPLPFALAWIDSRDSVFPDDSPPGVACEHSDPVHAAVPSLAAGSHVLVMSFSHAEDLDVIAACLLRQRERGDLPFIGLIGSRTKWATFSHRLAARGFAPQELAWVTSPIGLPGIEGKEPEVIAVSVAAQLLALRGAAVPVGGLEAGPEAAREAGGLPG</sequence>
<feature type="domain" description="XdhC- CoxI" evidence="1">
    <location>
        <begin position="15"/>
        <end position="72"/>
    </location>
</feature>
<dbReference type="Gene3D" id="3.40.50.720">
    <property type="entry name" value="NAD(P)-binding Rossmann-like Domain"/>
    <property type="match status" value="1"/>
</dbReference>
<evidence type="ECO:0000259" key="1">
    <source>
        <dbReference type="Pfam" id="PF02625"/>
    </source>
</evidence>
<evidence type="ECO:0000259" key="2">
    <source>
        <dbReference type="Pfam" id="PF13478"/>
    </source>
</evidence>
<dbReference type="Proteomes" id="UP000198781">
    <property type="component" value="Unassembled WGS sequence"/>
</dbReference>
<dbReference type="PANTHER" id="PTHR30388:SF6">
    <property type="entry name" value="XANTHINE DEHYDROGENASE SUBUNIT A-RELATED"/>
    <property type="match status" value="1"/>
</dbReference>
<dbReference type="AlphaFoldDB" id="A0A1G6VZ33"/>
<dbReference type="InterPro" id="IPR052698">
    <property type="entry name" value="MoCofactor_Util/Proc"/>
</dbReference>
<feature type="domain" description="XdhC Rossmann" evidence="2">
    <location>
        <begin position="126"/>
        <end position="271"/>
    </location>
</feature>
<dbReference type="NCBIfam" id="TIGR02964">
    <property type="entry name" value="xanthine_xdhC"/>
    <property type="match status" value="1"/>
</dbReference>
<protein>
    <submittedName>
        <fullName evidence="3">Xanthine dehydrogenase accessory factor</fullName>
    </submittedName>
</protein>
<accession>A0A1G6VZ33</accession>
<gene>
    <name evidence="3" type="ORF">SAMN05192589_107182</name>
</gene>
<evidence type="ECO:0000313" key="3">
    <source>
        <dbReference type="EMBL" id="SDD58980.1"/>
    </source>
</evidence>
<dbReference type="PANTHER" id="PTHR30388">
    <property type="entry name" value="ALDEHYDE OXIDOREDUCTASE MOLYBDENUM COFACTOR ASSEMBLY PROTEIN"/>
    <property type="match status" value="1"/>
</dbReference>
<dbReference type="EMBL" id="FMZC01000007">
    <property type="protein sequence ID" value="SDD58980.1"/>
    <property type="molecule type" value="Genomic_DNA"/>
</dbReference>
<dbReference type="InterPro" id="IPR027051">
    <property type="entry name" value="XdhC_Rossmann_dom"/>
</dbReference>
<dbReference type="Pfam" id="PF02625">
    <property type="entry name" value="XdhC_CoxI"/>
    <property type="match status" value="1"/>
</dbReference>
<keyword evidence="4" id="KW-1185">Reference proteome</keyword>
<dbReference type="InterPro" id="IPR014308">
    <property type="entry name" value="Xanthine_DH_XdhC"/>
</dbReference>
<dbReference type="InterPro" id="IPR003777">
    <property type="entry name" value="XdhC_CoxI"/>
</dbReference>
<organism evidence="3 4">
    <name type="scientific">Paracidovorax valerianellae</name>
    <dbReference type="NCBI Taxonomy" id="187868"/>
    <lineage>
        <taxon>Bacteria</taxon>
        <taxon>Pseudomonadati</taxon>
        <taxon>Pseudomonadota</taxon>
        <taxon>Betaproteobacteria</taxon>
        <taxon>Burkholderiales</taxon>
        <taxon>Comamonadaceae</taxon>
        <taxon>Paracidovorax</taxon>
    </lineage>
</organism>
<evidence type="ECO:0000313" key="4">
    <source>
        <dbReference type="Proteomes" id="UP000198781"/>
    </source>
</evidence>
<proteinExistence type="predicted"/>
<dbReference type="STRING" id="187868.SAMN05192589_107182"/>
<reference evidence="3 4" key="1">
    <citation type="submission" date="2016-10" db="EMBL/GenBank/DDBJ databases">
        <authorList>
            <person name="de Groot N.N."/>
        </authorList>
    </citation>
    <scope>NUCLEOTIDE SEQUENCE [LARGE SCALE GENOMIC DNA]</scope>
    <source>
        <strain evidence="3 4">DSM 16619</strain>
    </source>
</reference>